<evidence type="ECO:0000256" key="6">
    <source>
        <dbReference type="ARBA" id="ARBA00022840"/>
    </source>
</evidence>
<dbReference type="InterPro" id="IPR017871">
    <property type="entry name" value="ABC_transporter-like_CS"/>
</dbReference>
<name>A0A270BLV7_9PROT</name>
<dbReference type="Pfam" id="PF00005">
    <property type="entry name" value="ABC_tran"/>
    <property type="match status" value="1"/>
</dbReference>
<dbReference type="Pfam" id="PF08352">
    <property type="entry name" value="oligo_HPY"/>
    <property type="match status" value="1"/>
</dbReference>
<evidence type="ECO:0000256" key="2">
    <source>
        <dbReference type="ARBA" id="ARBA00005417"/>
    </source>
</evidence>
<accession>A0A270BLV7</accession>
<dbReference type="GO" id="GO:0016887">
    <property type="term" value="F:ATP hydrolysis activity"/>
    <property type="evidence" value="ECO:0007669"/>
    <property type="project" value="InterPro"/>
</dbReference>
<reference evidence="9 10" key="1">
    <citation type="submission" date="2017-04" db="EMBL/GenBank/DDBJ databases">
        <title>Kefir bacterial isolates.</title>
        <authorList>
            <person name="Kim Y."/>
            <person name="Blasche S."/>
            <person name="Patil K.R."/>
        </authorList>
    </citation>
    <scope>NUCLEOTIDE SEQUENCE [LARGE SCALE GENOMIC DNA]</scope>
    <source>
        <strain evidence="9 10">KR-2</strain>
    </source>
</reference>
<dbReference type="PANTHER" id="PTHR43297">
    <property type="entry name" value="OLIGOPEPTIDE TRANSPORT ATP-BINDING PROTEIN APPD"/>
    <property type="match status" value="1"/>
</dbReference>
<dbReference type="SMART" id="SM00382">
    <property type="entry name" value="AAA"/>
    <property type="match status" value="1"/>
</dbReference>
<comment type="subcellular location">
    <subcellularLocation>
        <location evidence="1">Cell inner membrane</location>
        <topology evidence="1">Peripheral membrane protein</topology>
    </subcellularLocation>
</comment>
<dbReference type="InterPro" id="IPR027417">
    <property type="entry name" value="P-loop_NTPase"/>
</dbReference>
<comment type="caution">
    <text evidence="9">The sequence shown here is derived from an EMBL/GenBank/DDBJ whole genome shotgun (WGS) entry which is preliminary data.</text>
</comment>
<evidence type="ECO:0000256" key="7">
    <source>
        <dbReference type="ARBA" id="ARBA00023136"/>
    </source>
</evidence>
<dbReference type="GO" id="GO:0005524">
    <property type="term" value="F:ATP binding"/>
    <property type="evidence" value="ECO:0007669"/>
    <property type="project" value="UniProtKB-KW"/>
</dbReference>
<keyword evidence="4" id="KW-1003">Cell membrane</keyword>
<evidence type="ECO:0000256" key="4">
    <source>
        <dbReference type="ARBA" id="ARBA00022475"/>
    </source>
</evidence>
<evidence type="ECO:0000256" key="3">
    <source>
        <dbReference type="ARBA" id="ARBA00022448"/>
    </source>
</evidence>
<keyword evidence="3" id="KW-0813">Transport</keyword>
<dbReference type="CDD" id="cd03257">
    <property type="entry name" value="ABC_NikE_OppD_transporters"/>
    <property type="match status" value="1"/>
</dbReference>
<dbReference type="RefSeq" id="WP_095351381.1">
    <property type="nucleotide sequence ID" value="NZ_NDFO01000006.1"/>
</dbReference>
<keyword evidence="10" id="KW-1185">Reference proteome</keyword>
<dbReference type="PROSITE" id="PS50893">
    <property type="entry name" value="ABC_TRANSPORTER_2"/>
    <property type="match status" value="1"/>
</dbReference>
<keyword evidence="6 9" id="KW-0067">ATP-binding</keyword>
<proteinExistence type="inferred from homology"/>
<dbReference type="Proteomes" id="UP000216033">
    <property type="component" value="Unassembled WGS sequence"/>
</dbReference>
<evidence type="ECO:0000313" key="10">
    <source>
        <dbReference type="Proteomes" id="UP000216033"/>
    </source>
</evidence>
<keyword evidence="7" id="KW-0472">Membrane</keyword>
<keyword evidence="5" id="KW-0547">Nucleotide-binding</keyword>
<protein>
    <submittedName>
        <fullName evidence="9">Peptide ABC transporter ATP-binding protein</fullName>
    </submittedName>
</protein>
<dbReference type="GO" id="GO:0015833">
    <property type="term" value="P:peptide transport"/>
    <property type="evidence" value="ECO:0007669"/>
    <property type="project" value="InterPro"/>
</dbReference>
<dbReference type="InterPro" id="IPR003593">
    <property type="entry name" value="AAA+_ATPase"/>
</dbReference>
<evidence type="ECO:0000259" key="8">
    <source>
        <dbReference type="PROSITE" id="PS50893"/>
    </source>
</evidence>
<dbReference type="PANTHER" id="PTHR43297:SF2">
    <property type="entry name" value="DIPEPTIDE TRANSPORT ATP-BINDING PROTEIN DPPD"/>
    <property type="match status" value="1"/>
</dbReference>
<dbReference type="InterPro" id="IPR003439">
    <property type="entry name" value="ABC_transporter-like_ATP-bd"/>
</dbReference>
<evidence type="ECO:0000313" key="9">
    <source>
        <dbReference type="EMBL" id="PAL25999.1"/>
    </source>
</evidence>
<dbReference type="OrthoDB" id="37801at2"/>
<sequence>MTYKEHSGTVLTVSDLTVKNLKNNVKIVDRLSLQVEKKEVVSLLGESGSGKSITSLAIMGLTHNMSVEGSIVLENKEISSFTDKSMSAIRGSRMAMIFQNPMSSLNPVKPVGKQISEVLLRHTNMSSSEAYEYTLTLLEDVKLNNPRQCYQAYAHELSGGMCQRVMIAMAIACKPALLIADEPTTALDMTVQQQIMTMLMSLSTKYGMSILFITHDLHVAQRYSHRTYIMYAGQIVEEGPTSTVFNHPAHPYTTALLSCIPDNKLSHTRFGTIAGQIPDLRELPPGCNFSPRCPIAQAKCSMHAIPLSELERGRWVRCIYPLGGQA</sequence>
<organism evidence="9 10">
    <name type="scientific">Acetobacter syzygii</name>
    <dbReference type="NCBI Taxonomy" id="146476"/>
    <lineage>
        <taxon>Bacteria</taxon>
        <taxon>Pseudomonadati</taxon>
        <taxon>Pseudomonadota</taxon>
        <taxon>Alphaproteobacteria</taxon>
        <taxon>Acetobacterales</taxon>
        <taxon>Acetobacteraceae</taxon>
        <taxon>Acetobacter</taxon>
    </lineage>
</organism>
<dbReference type="FunFam" id="3.40.50.300:FF:000016">
    <property type="entry name" value="Oligopeptide ABC transporter ATP-binding component"/>
    <property type="match status" value="1"/>
</dbReference>
<feature type="domain" description="ABC transporter" evidence="8">
    <location>
        <begin position="11"/>
        <end position="257"/>
    </location>
</feature>
<dbReference type="Gene3D" id="3.40.50.300">
    <property type="entry name" value="P-loop containing nucleotide triphosphate hydrolases"/>
    <property type="match status" value="1"/>
</dbReference>
<comment type="similarity">
    <text evidence="2">Belongs to the ABC transporter superfamily.</text>
</comment>
<dbReference type="NCBIfam" id="TIGR01727">
    <property type="entry name" value="oligo_HPY"/>
    <property type="match status" value="1"/>
</dbReference>
<gene>
    <name evidence="9" type="ORF">B9K05_07780</name>
</gene>
<dbReference type="PROSITE" id="PS00211">
    <property type="entry name" value="ABC_TRANSPORTER_1"/>
    <property type="match status" value="1"/>
</dbReference>
<dbReference type="AlphaFoldDB" id="A0A270BLV7"/>
<evidence type="ECO:0000256" key="5">
    <source>
        <dbReference type="ARBA" id="ARBA00022741"/>
    </source>
</evidence>
<evidence type="ECO:0000256" key="1">
    <source>
        <dbReference type="ARBA" id="ARBA00004417"/>
    </source>
</evidence>
<dbReference type="GO" id="GO:0055085">
    <property type="term" value="P:transmembrane transport"/>
    <property type="evidence" value="ECO:0007669"/>
    <property type="project" value="UniProtKB-ARBA"/>
</dbReference>
<dbReference type="GO" id="GO:0005886">
    <property type="term" value="C:plasma membrane"/>
    <property type="evidence" value="ECO:0007669"/>
    <property type="project" value="UniProtKB-SubCell"/>
</dbReference>
<dbReference type="SUPFAM" id="SSF52540">
    <property type="entry name" value="P-loop containing nucleoside triphosphate hydrolases"/>
    <property type="match status" value="1"/>
</dbReference>
<dbReference type="EMBL" id="NDFP01000006">
    <property type="protein sequence ID" value="PAL25999.1"/>
    <property type="molecule type" value="Genomic_DNA"/>
</dbReference>
<dbReference type="InterPro" id="IPR013563">
    <property type="entry name" value="Oligopep_ABC_C"/>
</dbReference>
<dbReference type="InterPro" id="IPR050388">
    <property type="entry name" value="ABC_Ni/Peptide_Import"/>
</dbReference>